<dbReference type="InterPro" id="IPR036388">
    <property type="entry name" value="WH-like_DNA-bd_sf"/>
</dbReference>
<evidence type="ECO:0000256" key="5">
    <source>
        <dbReference type="PROSITE-ProRule" id="PRU01091"/>
    </source>
</evidence>
<name>A0A5M3X5U9_9ACTN</name>
<proteinExistence type="inferred from homology"/>
<evidence type="ECO:0000256" key="2">
    <source>
        <dbReference type="ARBA" id="ARBA00023015"/>
    </source>
</evidence>
<dbReference type="SUPFAM" id="SSF48452">
    <property type="entry name" value="TPR-like"/>
    <property type="match status" value="1"/>
</dbReference>
<dbReference type="Gene3D" id="1.25.40.10">
    <property type="entry name" value="Tetratricopeptide repeat domain"/>
    <property type="match status" value="1"/>
</dbReference>
<sequence length="276" mass="29664">MGGPTTLQGAVNVLGPLEVWCAGNAVVLPPRRRGLLALLALRAGGMVTVEQLVDGLWGEDAPSKAVRTLHAHIAKLRAALGGTRMIERRDPGYVLAPDLVRVDRDWFEELAKSGLRESAAGRHAEAARSFGRGLALWRGEALAGCPVHGWAAAESVYLQGLRLEAYEGLFAAKLASRAPGASAGEIERLVAQHPLRERLWELLIVALQLSGRSGDAHSAYRRARRTFIDELGVEPGERLRHVEAGVLRGVTDPRALLRLEPTAIRTSVVSAPGSSR</sequence>
<comment type="similarity">
    <text evidence="1">Belongs to the AfsR/DnrI/RedD regulatory family.</text>
</comment>
<evidence type="ECO:0000256" key="1">
    <source>
        <dbReference type="ARBA" id="ARBA00005820"/>
    </source>
</evidence>
<dbReference type="GO" id="GO:0006355">
    <property type="term" value="P:regulation of DNA-templated transcription"/>
    <property type="evidence" value="ECO:0007669"/>
    <property type="project" value="InterPro"/>
</dbReference>
<comment type="caution">
    <text evidence="7">The sequence shown here is derived from an EMBL/GenBank/DDBJ whole genome shotgun (WGS) entry which is preliminary data.</text>
</comment>
<evidence type="ECO:0000313" key="7">
    <source>
        <dbReference type="EMBL" id="GES16026.1"/>
    </source>
</evidence>
<dbReference type="SMART" id="SM00862">
    <property type="entry name" value="Trans_reg_C"/>
    <property type="match status" value="1"/>
</dbReference>
<feature type="domain" description="OmpR/PhoB-type" evidence="6">
    <location>
        <begin position="2"/>
        <end position="97"/>
    </location>
</feature>
<dbReference type="Pfam" id="PF03704">
    <property type="entry name" value="BTAD"/>
    <property type="match status" value="1"/>
</dbReference>
<dbReference type="InterPro" id="IPR011990">
    <property type="entry name" value="TPR-like_helical_dom_sf"/>
</dbReference>
<dbReference type="AlphaFoldDB" id="A0A5M3X5U9"/>
<keyword evidence="8" id="KW-1185">Reference proteome</keyword>
<dbReference type="Proteomes" id="UP000331127">
    <property type="component" value="Unassembled WGS sequence"/>
</dbReference>
<dbReference type="GO" id="GO:0003677">
    <property type="term" value="F:DNA binding"/>
    <property type="evidence" value="ECO:0007669"/>
    <property type="project" value="UniProtKB-UniRule"/>
</dbReference>
<dbReference type="InterPro" id="IPR001867">
    <property type="entry name" value="OmpR/PhoB-type_DNA-bd"/>
</dbReference>
<gene>
    <name evidence="7" type="ORF">Amac_096240</name>
</gene>
<dbReference type="EMBL" id="BLAE01000089">
    <property type="protein sequence ID" value="GES16026.1"/>
    <property type="molecule type" value="Genomic_DNA"/>
</dbReference>
<dbReference type="InterPro" id="IPR051677">
    <property type="entry name" value="AfsR-DnrI-RedD_regulator"/>
</dbReference>
<accession>A0A5M3X5U9</accession>
<dbReference type="InterPro" id="IPR005158">
    <property type="entry name" value="BTAD"/>
</dbReference>
<evidence type="ECO:0000313" key="8">
    <source>
        <dbReference type="Proteomes" id="UP000331127"/>
    </source>
</evidence>
<dbReference type="PANTHER" id="PTHR35807:SF1">
    <property type="entry name" value="TRANSCRIPTIONAL REGULATOR REDD"/>
    <property type="match status" value="1"/>
</dbReference>
<keyword evidence="4" id="KW-0804">Transcription</keyword>
<dbReference type="PANTHER" id="PTHR35807">
    <property type="entry name" value="TRANSCRIPTIONAL REGULATOR REDD-RELATED"/>
    <property type="match status" value="1"/>
</dbReference>
<dbReference type="CDD" id="cd15831">
    <property type="entry name" value="BTAD"/>
    <property type="match status" value="1"/>
</dbReference>
<reference evidence="7 8" key="1">
    <citation type="submission" date="2019-10" db="EMBL/GenBank/DDBJ databases">
        <title>Whole genome shotgun sequence of Acrocarpospora macrocephala NBRC 16266.</title>
        <authorList>
            <person name="Ichikawa N."/>
            <person name="Kimura A."/>
            <person name="Kitahashi Y."/>
            <person name="Komaki H."/>
            <person name="Oguchi A."/>
        </authorList>
    </citation>
    <scope>NUCLEOTIDE SEQUENCE [LARGE SCALE GENOMIC DNA]</scope>
    <source>
        <strain evidence="7 8">NBRC 16266</strain>
    </source>
</reference>
<keyword evidence="3 5" id="KW-0238">DNA-binding</keyword>
<dbReference type="SMART" id="SM01043">
    <property type="entry name" value="BTAD"/>
    <property type="match status" value="1"/>
</dbReference>
<dbReference type="RefSeq" id="WP_155361103.1">
    <property type="nucleotide sequence ID" value="NZ_BAAAHL010000043.1"/>
</dbReference>
<dbReference type="InterPro" id="IPR016032">
    <property type="entry name" value="Sig_transdc_resp-reg_C-effctor"/>
</dbReference>
<dbReference type="Gene3D" id="1.10.10.10">
    <property type="entry name" value="Winged helix-like DNA-binding domain superfamily/Winged helix DNA-binding domain"/>
    <property type="match status" value="1"/>
</dbReference>
<keyword evidence="2" id="KW-0805">Transcription regulation</keyword>
<dbReference type="PROSITE" id="PS51755">
    <property type="entry name" value="OMPR_PHOB"/>
    <property type="match status" value="1"/>
</dbReference>
<dbReference type="OrthoDB" id="4054020at2"/>
<dbReference type="Pfam" id="PF00486">
    <property type="entry name" value="Trans_reg_C"/>
    <property type="match status" value="1"/>
</dbReference>
<dbReference type="SUPFAM" id="SSF46894">
    <property type="entry name" value="C-terminal effector domain of the bipartite response regulators"/>
    <property type="match status" value="1"/>
</dbReference>
<feature type="DNA-binding region" description="OmpR/PhoB-type" evidence="5">
    <location>
        <begin position="2"/>
        <end position="97"/>
    </location>
</feature>
<evidence type="ECO:0000256" key="3">
    <source>
        <dbReference type="ARBA" id="ARBA00023125"/>
    </source>
</evidence>
<evidence type="ECO:0000256" key="4">
    <source>
        <dbReference type="ARBA" id="ARBA00023163"/>
    </source>
</evidence>
<organism evidence="7 8">
    <name type="scientific">Acrocarpospora macrocephala</name>
    <dbReference type="NCBI Taxonomy" id="150177"/>
    <lineage>
        <taxon>Bacteria</taxon>
        <taxon>Bacillati</taxon>
        <taxon>Actinomycetota</taxon>
        <taxon>Actinomycetes</taxon>
        <taxon>Streptosporangiales</taxon>
        <taxon>Streptosporangiaceae</taxon>
        <taxon>Acrocarpospora</taxon>
    </lineage>
</organism>
<protein>
    <recommendedName>
        <fullName evidence="6">OmpR/PhoB-type domain-containing protein</fullName>
    </recommendedName>
</protein>
<dbReference type="GO" id="GO:0000160">
    <property type="term" value="P:phosphorelay signal transduction system"/>
    <property type="evidence" value="ECO:0007669"/>
    <property type="project" value="InterPro"/>
</dbReference>
<evidence type="ECO:0000259" key="6">
    <source>
        <dbReference type="PROSITE" id="PS51755"/>
    </source>
</evidence>